<feature type="compositionally biased region" description="Basic and acidic residues" evidence="1">
    <location>
        <begin position="148"/>
        <end position="163"/>
    </location>
</feature>
<comment type="caution">
    <text evidence="2">The sequence shown here is derived from an EMBL/GenBank/DDBJ whole genome shotgun (WGS) entry which is preliminary data.</text>
</comment>
<feature type="region of interest" description="Disordered" evidence="1">
    <location>
        <begin position="148"/>
        <end position="192"/>
    </location>
</feature>
<dbReference type="AlphaFoldDB" id="A0AAD9KF82"/>
<evidence type="ECO:0000256" key="1">
    <source>
        <dbReference type="SAM" id="MobiDB-lite"/>
    </source>
</evidence>
<accession>A0AAD9KF82</accession>
<name>A0AAD9KF82_9ANNE</name>
<feature type="compositionally biased region" description="Basic residues" evidence="1">
    <location>
        <begin position="164"/>
        <end position="177"/>
    </location>
</feature>
<proteinExistence type="predicted"/>
<gene>
    <name evidence="2" type="ORF">LSH36_5g06002</name>
</gene>
<protein>
    <submittedName>
        <fullName evidence="2">Uncharacterized protein</fullName>
    </submittedName>
</protein>
<dbReference type="Proteomes" id="UP001208570">
    <property type="component" value="Unassembled WGS sequence"/>
</dbReference>
<organism evidence="2 3">
    <name type="scientific">Paralvinella palmiformis</name>
    <dbReference type="NCBI Taxonomy" id="53620"/>
    <lineage>
        <taxon>Eukaryota</taxon>
        <taxon>Metazoa</taxon>
        <taxon>Spiralia</taxon>
        <taxon>Lophotrochozoa</taxon>
        <taxon>Annelida</taxon>
        <taxon>Polychaeta</taxon>
        <taxon>Sedentaria</taxon>
        <taxon>Canalipalpata</taxon>
        <taxon>Terebellida</taxon>
        <taxon>Terebelliformia</taxon>
        <taxon>Alvinellidae</taxon>
        <taxon>Paralvinella</taxon>
    </lineage>
</organism>
<sequence length="246" mass="27748">MIRYIWQVLGIKSTCKVLLVETFHKHEYECNSNPAPLSNDAIYDEQVPIDDEHVLADDEHVLPDDEHVLPDDEHILEDTEHVPPDDEHVLADDEHVLPDDEHVLPDDEHILEDTEHVPPDDEHVLADDEHVLPDDEYVLPDDEHILEDTEHVPPDDEHVPPDRKTKRRPLSRTRRLGKTPPGRCSGDTPTSDRQLARLIPEVEIIGCQLSPGELLAGCVGHYVQAADAGPLSTRPQTPHAKQTENA</sequence>
<evidence type="ECO:0000313" key="2">
    <source>
        <dbReference type="EMBL" id="KAK2169985.1"/>
    </source>
</evidence>
<reference evidence="2" key="1">
    <citation type="journal article" date="2023" name="Mol. Biol. Evol.">
        <title>Third-Generation Sequencing Reveals the Adaptive Role of the Epigenome in Three Deep-Sea Polychaetes.</title>
        <authorList>
            <person name="Perez M."/>
            <person name="Aroh O."/>
            <person name="Sun Y."/>
            <person name="Lan Y."/>
            <person name="Juniper S.K."/>
            <person name="Young C.R."/>
            <person name="Angers B."/>
            <person name="Qian P.Y."/>
        </authorList>
    </citation>
    <scope>NUCLEOTIDE SEQUENCE</scope>
    <source>
        <strain evidence="2">P08H-3</strain>
    </source>
</reference>
<evidence type="ECO:0000313" key="3">
    <source>
        <dbReference type="Proteomes" id="UP001208570"/>
    </source>
</evidence>
<dbReference type="EMBL" id="JAODUP010000005">
    <property type="protein sequence ID" value="KAK2169985.1"/>
    <property type="molecule type" value="Genomic_DNA"/>
</dbReference>
<keyword evidence="3" id="KW-1185">Reference proteome</keyword>